<evidence type="ECO:0000313" key="3">
    <source>
        <dbReference type="Proteomes" id="UP000001449"/>
    </source>
</evidence>
<dbReference type="AlphaFoldDB" id="B8C823"/>
<feature type="region of interest" description="Disordered" evidence="1">
    <location>
        <begin position="244"/>
        <end position="280"/>
    </location>
</feature>
<dbReference type="GeneID" id="7443525"/>
<reference evidence="2 3" key="1">
    <citation type="journal article" date="2004" name="Science">
        <title>The genome of the diatom Thalassiosira pseudonana: ecology, evolution, and metabolism.</title>
        <authorList>
            <person name="Armbrust E.V."/>
            <person name="Berges J.A."/>
            <person name="Bowler C."/>
            <person name="Green B.R."/>
            <person name="Martinez D."/>
            <person name="Putnam N.H."/>
            <person name="Zhou S."/>
            <person name="Allen A.E."/>
            <person name="Apt K.E."/>
            <person name="Bechner M."/>
            <person name="Brzezinski M.A."/>
            <person name="Chaal B.K."/>
            <person name="Chiovitti A."/>
            <person name="Davis A.K."/>
            <person name="Demarest M.S."/>
            <person name="Detter J.C."/>
            <person name="Glavina T."/>
            <person name="Goodstein D."/>
            <person name="Hadi M.Z."/>
            <person name="Hellsten U."/>
            <person name="Hildebrand M."/>
            <person name="Jenkins B.D."/>
            <person name="Jurka J."/>
            <person name="Kapitonov V.V."/>
            <person name="Kroger N."/>
            <person name="Lau W.W."/>
            <person name="Lane T.W."/>
            <person name="Larimer F.W."/>
            <person name="Lippmeier J.C."/>
            <person name="Lucas S."/>
            <person name="Medina M."/>
            <person name="Montsant A."/>
            <person name="Obornik M."/>
            <person name="Parker M.S."/>
            <person name="Palenik B."/>
            <person name="Pazour G.J."/>
            <person name="Richardson P.M."/>
            <person name="Rynearson T.A."/>
            <person name="Saito M.A."/>
            <person name="Schwartz D.C."/>
            <person name="Thamatrakoln K."/>
            <person name="Valentin K."/>
            <person name="Vardi A."/>
            <person name="Wilkerson F.P."/>
            <person name="Rokhsar D.S."/>
        </authorList>
    </citation>
    <scope>NUCLEOTIDE SEQUENCE [LARGE SCALE GENOMIC DNA]</scope>
    <source>
        <strain evidence="2 3">CCMP1335</strain>
    </source>
</reference>
<dbReference type="HOGENOM" id="CLU_738721_0_0_1"/>
<organism evidence="2 3">
    <name type="scientific">Thalassiosira pseudonana</name>
    <name type="common">Marine diatom</name>
    <name type="synonym">Cyclotella nana</name>
    <dbReference type="NCBI Taxonomy" id="35128"/>
    <lineage>
        <taxon>Eukaryota</taxon>
        <taxon>Sar</taxon>
        <taxon>Stramenopiles</taxon>
        <taxon>Ochrophyta</taxon>
        <taxon>Bacillariophyta</taxon>
        <taxon>Coscinodiscophyceae</taxon>
        <taxon>Thalassiosirophycidae</taxon>
        <taxon>Thalassiosirales</taxon>
        <taxon>Thalassiosiraceae</taxon>
        <taxon>Thalassiosira</taxon>
    </lineage>
</organism>
<dbReference type="Proteomes" id="UP000001449">
    <property type="component" value="Chromosome 9"/>
</dbReference>
<sequence length="375" mass="41291">MHLPHRMLSNGGTRIRQRFVFANALSTTSINSSTAAAKIPPTNSHPSTRILDEQTILSQLSPLKRILCLCPVPLGSSRISWSGGDSLTSSEAEEHTTHLNFQSQPGLQKITQMQPLRIAKFRYGEKYKIGAAVSDPYLTHAVPLQFEGPAKGGYVAEVVPTFRCDAHNLETSAPIFHCNLPYFRHDFLHNIGHFDIGAIVLALPMRPSTNPFSSTPTKLQLEQEHNLNVVRDNIMSVLEHYKTTAEEDEEDDGNDNKHNELDNANGGQSNGAAPLHNRRPKSLGPLNLQGCINHRLSIADVLSKSYDCGSGSWGNISKALRRVQDQQTMGGGNCRANQEYVSYNTSASIPPDLHAAVALNEMMEKYTSGFHHSSF</sequence>
<dbReference type="InParanoid" id="B8C823"/>
<evidence type="ECO:0000313" key="2">
    <source>
        <dbReference type="EMBL" id="EED90414.1"/>
    </source>
</evidence>
<gene>
    <name evidence="2" type="ORF">THAPSDRAFT_7977</name>
</gene>
<dbReference type="RefSeq" id="XP_002292439.1">
    <property type="nucleotide sequence ID" value="XM_002292403.1"/>
</dbReference>
<dbReference type="EMBL" id="CM000645">
    <property type="protein sequence ID" value="EED90414.1"/>
    <property type="molecule type" value="Genomic_DNA"/>
</dbReference>
<keyword evidence="3" id="KW-1185">Reference proteome</keyword>
<name>B8C823_THAPS</name>
<proteinExistence type="predicted"/>
<protein>
    <submittedName>
        <fullName evidence="2">Uncharacterized protein</fullName>
    </submittedName>
</protein>
<reference evidence="2 3" key="2">
    <citation type="journal article" date="2008" name="Nature">
        <title>The Phaeodactylum genome reveals the evolutionary history of diatom genomes.</title>
        <authorList>
            <person name="Bowler C."/>
            <person name="Allen A.E."/>
            <person name="Badger J.H."/>
            <person name="Grimwood J."/>
            <person name="Jabbari K."/>
            <person name="Kuo A."/>
            <person name="Maheswari U."/>
            <person name="Martens C."/>
            <person name="Maumus F."/>
            <person name="Otillar R.P."/>
            <person name="Rayko E."/>
            <person name="Salamov A."/>
            <person name="Vandepoele K."/>
            <person name="Beszteri B."/>
            <person name="Gruber A."/>
            <person name="Heijde M."/>
            <person name="Katinka M."/>
            <person name="Mock T."/>
            <person name="Valentin K."/>
            <person name="Verret F."/>
            <person name="Berges J.A."/>
            <person name="Brownlee C."/>
            <person name="Cadoret J.P."/>
            <person name="Chiovitti A."/>
            <person name="Choi C.J."/>
            <person name="Coesel S."/>
            <person name="De Martino A."/>
            <person name="Detter J.C."/>
            <person name="Durkin C."/>
            <person name="Falciatore A."/>
            <person name="Fournet J."/>
            <person name="Haruta M."/>
            <person name="Huysman M.J."/>
            <person name="Jenkins B.D."/>
            <person name="Jiroutova K."/>
            <person name="Jorgensen R.E."/>
            <person name="Joubert Y."/>
            <person name="Kaplan A."/>
            <person name="Kroger N."/>
            <person name="Kroth P.G."/>
            <person name="La Roche J."/>
            <person name="Lindquist E."/>
            <person name="Lommer M."/>
            <person name="Martin-Jezequel V."/>
            <person name="Lopez P.J."/>
            <person name="Lucas S."/>
            <person name="Mangogna M."/>
            <person name="McGinnis K."/>
            <person name="Medlin L.K."/>
            <person name="Montsant A."/>
            <person name="Oudot-Le Secq M.P."/>
            <person name="Napoli C."/>
            <person name="Obornik M."/>
            <person name="Parker M.S."/>
            <person name="Petit J.L."/>
            <person name="Porcel B.M."/>
            <person name="Poulsen N."/>
            <person name="Robison M."/>
            <person name="Rychlewski L."/>
            <person name="Rynearson T.A."/>
            <person name="Schmutz J."/>
            <person name="Shapiro H."/>
            <person name="Siaut M."/>
            <person name="Stanley M."/>
            <person name="Sussman M.R."/>
            <person name="Taylor A.R."/>
            <person name="Vardi A."/>
            <person name="von Dassow P."/>
            <person name="Vyverman W."/>
            <person name="Willis A."/>
            <person name="Wyrwicz L.S."/>
            <person name="Rokhsar D.S."/>
            <person name="Weissenbach J."/>
            <person name="Armbrust E.V."/>
            <person name="Green B.R."/>
            <person name="Van de Peer Y."/>
            <person name="Grigoriev I.V."/>
        </authorList>
    </citation>
    <scope>NUCLEOTIDE SEQUENCE [LARGE SCALE GENOMIC DNA]</scope>
    <source>
        <strain evidence="2 3">CCMP1335</strain>
    </source>
</reference>
<evidence type="ECO:0000256" key="1">
    <source>
        <dbReference type="SAM" id="MobiDB-lite"/>
    </source>
</evidence>
<accession>B8C823</accession>
<dbReference type="KEGG" id="tps:THAPSDRAFT_7977"/>
<dbReference type="PaxDb" id="35128-Thaps7977"/>